<evidence type="ECO:0000256" key="1">
    <source>
        <dbReference type="SAM" id="SignalP"/>
    </source>
</evidence>
<name>A0ABS8U8J7_9GAMM</name>
<dbReference type="Pfam" id="PF06940">
    <property type="entry name" value="DUF1287"/>
    <property type="match status" value="1"/>
</dbReference>
<reference evidence="2" key="1">
    <citation type="submission" date="2021-12" db="EMBL/GenBank/DDBJ databases">
        <authorList>
            <person name="Ulrich A."/>
        </authorList>
    </citation>
    <scope>NUCLEOTIDE SEQUENCE</scope>
    <source>
        <strain evidence="2">A1P009</strain>
    </source>
</reference>
<feature type="chain" id="PRO_5046624451" evidence="1">
    <location>
        <begin position="21"/>
        <end position="198"/>
    </location>
</feature>
<keyword evidence="1" id="KW-0732">Signal</keyword>
<comment type="caution">
    <text evidence="2">The sequence shown here is derived from an EMBL/GenBank/DDBJ whole genome shotgun (WGS) entry which is preliminary data.</text>
</comment>
<reference evidence="2" key="2">
    <citation type="journal article" date="2022" name="Syst. Appl. Microbiol.">
        <title>Physiological and genomic characterisation of Luteimonas fraxinea sp. nov., a bacterial species associated with trees tolerant to ash dieback.</title>
        <authorList>
            <person name="Ulrich K."/>
            <person name="Becker R."/>
            <person name="Behrendt U."/>
            <person name="Kube M."/>
            <person name="Schneck V."/>
            <person name="Ulrich A."/>
        </authorList>
    </citation>
    <scope>NUCLEOTIDE SEQUENCE</scope>
    <source>
        <strain evidence="2">A1P009</strain>
    </source>
</reference>
<dbReference type="EMBL" id="JAJQKU010000001">
    <property type="protein sequence ID" value="MCD9095888.1"/>
    <property type="molecule type" value="Genomic_DNA"/>
</dbReference>
<protein>
    <submittedName>
        <fullName evidence="2">DUF1287 domain-containing protein</fullName>
    </submittedName>
</protein>
<organism evidence="2 3">
    <name type="scientific">Luteimonas fraxinea</name>
    <dbReference type="NCBI Taxonomy" id="2901869"/>
    <lineage>
        <taxon>Bacteria</taxon>
        <taxon>Pseudomonadati</taxon>
        <taxon>Pseudomonadota</taxon>
        <taxon>Gammaproteobacteria</taxon>
        <taxon>Lysobacterales</taxon>
        <taxon>Lysobacteraceae</taxon>
        <taxon>Luteimonas</taxon>
    </lineage>
</organism>
<evidence type="ECO:0000313" key="3">
    <source>
        <dbReference type="Proteomes" id="UP001430360"/>
    </source>
</evidence>
<dbReference type="PIRSF" id="PIRSF011444">
    <property type="entry name" value="DUF1287"/>
    <property type="match status" value="1"/>
</dbReference>
<feature type="signal peptide" evidence="1">
    <location>
        <begin position="1"/>
        <end position="20"/>
    </location>
</feature>
<keyword evidence="3" id="KW-1185">Reference proteome</keyword>
<proteinExistence type="predicted"/>
<evidence type="ECO:0000313" key="2">
    <source>
        <dbReference type="EMBL" id="MCD9095888.1"/>
    </source>
</evidence>
<sequence length="198" mass="22216">MRAVARLALLLLFSCVALQAAATPALVDAARAQVGVTVRYDPAYVRLSYPGGDVPEDRGVCTDVIVRAMRTQGLDLQRAIHEDMRTAFATYPNDWGARAPDRNIDHRRVPNHMRWFERQGWQRAIGEKPADFRPGDIVAWRLRNGLLHIGIVSDRRSAAGTPLILHNIARGTREQDLLFDHTIIGHYRPTLPLARAAR</sequence>
<accession>A0ABS8U8J7</accession>
<dbReference type="Proteomes" id="UP001430360">
    <property type="component" value="Unassembled WGS sequence"/>
</dbReference>
<dbReference type="InterPro" id="IPR009706">
    <property type="entry name" value="DUF1287"/>
</dbReference>
<gene>
    <name evidence="2" type="ORF">LTT95_02890</name>
</gene>
<dbReference type="RefSeq" id="WP_232134395.1">
    <property type="nucleotide sequence ID" value="NZ_CP089507.1"/>
</dbReference>